<dbReference type="InterPro" id="IPR011042">
    <property type="entry name" value="6-blade_b-propeller_TolB-like"/>
</dbReference>
<comment type="caution">
    <text evidence="2">The sequence shown here is derived from an EMBL/GenBank/DDBJ whole genome shotgun (WGS) entry which is preliminary data.</text>
</comment>
<dbReference type="RefSeq" id="WP_237856054.1">
    <property type="nucleotide sequence ID" value="NZ_JAKLWS010000037.1"/>
</dbReference>
<name>A0ABS9KID3_9BACT</name>
<proteinExistence type="inferred from homology"/>
<evidence type="ECO:0000256" key="1">
    <source>
        <dbReference type="ARBA" id="ARBA00009820"/>
    </source>
</evidence>
<dbReference type="InterPro" id="IPR011659">
    <property type="entry name" value="WD40"/>
</dbReference>
<protein>
    <submittedName>
        <fullName evidence="2">DUF5050 domain-containing protein</fullName>
    </submittedName>
</protein>
<evidence type="ECO:0000313" key="3">
    <source>
        <dbReference type="Proteomes" id="UP001165366"/>
    </source>
</evidence>
<organism evidence="2 3">
    <name type="scientific">Rhodohalobacter sulfatireducens</name>
    <dbReference type="NCBI Taxonomy" id="2911366"/>
    <lineage>
        <taxon>Bacteria</taxon>
        <taxon>Pseudomonadati</taxon>
        <taxon>Balneolota</taxon>
        <taxon>Balneolia</taxon>
        <taxon>Balneolales</taxon>
        <taxon>Balneolaceae</taxon>
        <taxon>Rhodohalobacter</taxon>
    </lineage>
</organism>
<reference evidence="2" key="1">
    <citation type="submission" date="2022-01" db="EMBL/GenBank/DDBJ databases">
        <authorList>
            <person name="Wang Y."/>
        </authorList>
    </citation>
    <scope>NUCLEOTIDE SEQUENCE</scope>
    <source>
        <strain evidence="2">WB101</strain>
    </source>
</reference>
<keyword evidence="3" id="KW-1185">Reference proteome</keyword>
<dbReference type="Proteomes" id="UP001165366">
    <property type="component" value="Unassembled WGS sequence"/>
</dbReference>
<accession>A0ABS9KID3</accession>
<gene>
    <name evidence="2" type="ORF">L6773_18725</name>
</gene>
<evidence type="ECO:0000313" key="2">
    <source>
        <dbReference type="EMBL" id="MCG2590615.1"/>
    </source>
</evidence>
<reference evidence="2" key="2">
    <citation type="submission" date="2024-05" db="EMBL/GenBank/DDBJ databases">
        <title>Rhodohalobacter halophilus gen. nov., sp. nov., a moderately halophilic member of the family Balneolaceae.</title>
        <authorList>
            <person name="Xia J."/>
        </authorList>
    </citation>
    <scope>NUCLEOTIDE SEQUENCE</scope>
    <source>
        <strain evidence="2">WB101</strain>
    </source>
</reference>
<sequence length="342" mass="39180">MNARISSQIFRVSLMLLLFSWIPSLLFGQSYTPRSLHNGPSWSPDGMVIAYAASYSGDFDIYAIDIWTMEQQQITDHPANDMYPEWAPNGLNLAFYSDRPSEIPPFPPDTVVYNVKGLYETYARDGYRPSWSPNGRTITAHFRDEVGDYEIYTMNRQGKDRVPITDNMATDVHPRFSPDGNKIVFISDRDYRPEIYVMNSDGSDQTRLTNSDSYDIDAVWSPDGEKIAFISNRLGSFDIFVMNADGSDKRLIVGSPSIDIAPVWSPEGNKILFSSNRSGYFDLYVYHMEEDTTEQLTNSEFHEFYGTWSPNGSRIAYLATEEDEPHLYLMNSDGRRKRQLTR</sequence>
<dbReference type="Gene3D" id="2.120.10.30">
    <property type="entry name" value="TolB, C-terminal domain"/>
    <property type="match status" value="2"/>
</dbReference>
<dbReference type="PANTHER" id="PTHR36842">
    <property type="entry name" value="PROTEIN TOLB HOMOLOG"/>
    <property type="match status" value="1"/>
</dbReference>
<comment type="similarity">
    <text evidence="1">Belongs to the TolB family.</text>
</comment>
<dbReference type="PANTHER" id="PTHR36842:SF1">
    <property type="entry name" value="PROTEIN TOLB"/>
    <property type="match status" value="1"/>
</dbReference>
<dbReference type="Pfam" id="PF07676">
    <property type="entry name" value="PD40"/>
    <property type="match status" value="7"/>
</dbReference>
<dbReference type="SUPFAM" id="SSF82171">
    <property type="entry name" value="DPP6 N-terminal domain-like"/>
    <property type="match status" value="1"/>
</dbReference>
<dbReference type="InterPro" id="IPR015943">
    <property type="entry name" value="WD40/YVTN_repeat-like_dom_sf"/>
</dbReference>
<dbReference type="EMBL" id="JAKLWS010000037">
    <property type="protein sequence ID" value="MCG2590615.1"/>
    <property type="molecule type" value="Genomic_DNA"/>
</dbReference>
<dbReference type="Gene3D" id="2.130.10.10">
    <property type="entry name" value="YVTN repeat-like/Quinoprotein amine dehydrogenase"/>
    <property type="match status" value="1"/>
</dbReference>